<dbReference type="Gene3D" id="1.10.730.20">
    <property type="match status" value="1"/>
</dbReference>
<evidence type="ECO:0000259" key="7">
    <source>
        <dbReference type="Pfam" id="PF08264"/>
    </source>
</evidence>
<accession>X1TH83</accession>
<dbReference type="SUPFAM" id="SSF52374">
    <property type="entry name" value="Nucleotidylyl transferase"/>
    <property type="match status" value="1"/>
</dbReference>
<dbReference type="PANTHER" id="PTHR42765:SF1">
    <property type="entry name" value="ISOLEUCINE--TRNA LIGASE, MITOCHONDRIAL"/>
    <property type="match status" value="1"/>
</dbReference>
<feature type="non-terminal residue" evidence="8">
    <location>
        <position position="1"/>
    </location>
</feature>
<dbReference type="GO" id="GO:0004822">
    <property type="term" value="F:isoleucine-tRNA ligase activity"/>
    <property type="evidence" value="ECO:0007669"/>
    <property type="project" value="TreeGrafter"/>
</dbReference>
<keyword evidence="1" id="KW-0436">Ligase</keyword>
<keyword evidence="3" id="KW-0067">ATP-binding</keyword>
<keyword evidence="2" id="KW-0547">Nucleotide-binding</keyword>
<dbReference type="EMBL" id="BARW01017727">
    <property type="protein sequence ID" value="GAI90721.1"/>
    <property type="molecule type" value="Genomic_DNA"/>
</dbReference>
<dbReference type="PANTHER" id="PTHR42765">
    <property type="entry name" value="SOLEUCYL-TRNA SYNTHETASE"/>
    <property type="match status" value="1"/>
</dbReference>
<dbReference type="SUPFAM" id="SSF47323">
    <property type="entry name" value="Anticodon-binding domain of a subclass of class I aminoacyl-tRNA synthetases"/>
    <property type="match status" value="1"/>
</dbReference>
<comment type="caution">
    <text evidence="8">The sequence shown here is derived from an EMBL/GenBank/DDBJ whole genome shotgun (WGS) entry which is preliminary data.</text>
</comment>
<dbReference type="GO" id="GO:0005829">
    <property type="term" value="C:cytosol"/>
    <property type="evidence" value="ECO:0007669"/>
    <property type="project" value="TreeGrafter"/>
</dbReference>
<feature type="domain" description="Aminoacyl-tRNA synthetase class Ia" evidence="6">
    <location>
        <begin position="1"/>
        <end position="45"/>
    </location>
</feature>
<sequence>DGSGRKMSKSTGNVISPEEVINKYGVEILRLWVASEDYRGDIRLSQEILERLTEAYRRLRNTFRYLLGNLYDFNPLKDSIPYQDLLEIDRWALHRFQELTETIIKAYKRFEFHSIYQAIYNFCVLTLSSLYLDVLKDRLYTTVFNSKERRSAQTALNEILEGLVRFVAPIIPFTADEVWGYLPNKEMPISVHAGLFIPVKEEFKDSSLVKRWELLLNIRKEITKALELARKDKIIGHSLDAAVSLALPQDLLKELKEYRDELRSVCIVSAVDL</sequence>
<proteinExistence type="predicted"/>
<keyword evidence="4" id="KW-0648">Protein biosynthesis</keyword>
<dbReference type="InterPro" id="IPR002300">
    <property type="entry name" value="aa-tRNA-synth_Ia"/>
</dbReference>
<dbReference type="InterPro" id="IPR014729">
    <property type="entry name" value="Rossmann-like_a/b/a_fold"/>
</dbReference>
<evidence type="ECO:0008006" key="9">
    <source>
        <dbReference type="Google" id="ProtNLM"/>
    </source>
</evidence>
<dbReference type="Pfam" id="PF00133">
    <property type="entry name" value="tRNA-synt_1"/>
    <property type="match status" value="1"/>
</dbReference>
<feature type="domain" description="Methionyl/Valyl/Leucyl/Isoleucyl-tRNA synthetase anticodon-binding" evidence="7">
    <location>
        <begin position="89"/>
        <end position="243"/>
    </location>
</feature>
<evidence type="ECO:0000256" key="3">
    <source>
        <dbReference type="ARBA" id="ARBA00022840"/>
    </source>
</evidence>
<dbReference type="Pfam" id="PF08264">
    <property type="entry name" value="Anticodon_1"/>
    <property type="match status" value="1"/>
</dbReference>
<protein>
    <recommendedName>
        <fullName evidence="9">Isoleucine--tRNA ligase</fullName>
    </recommendedName>
</protein>
<dbReference type="GO" id="GO:0005524">
    <property type="term" value="F:ATP binding"/>
    <property type="evidence" value="ECO:0007669"/>
    <property type="project" value="UniProtKB-KW"/>
</dbReference>
<dbReference type="InterPro" id="IPR013155">
    <property type="entry name" value="M/V/L/I-tRNA-synth_anticd-bd"/>
</dbReference>
<gene>
    <name evidence="8" type="ORF">S12H4_30550</name>
</gene>
<dbReference type="GO" id="GO:0006428">
    <property type="term" value="P:isoleucyl-tRNA aminoacylation"/>
    <property type="evidence" value="ECO:0007669"/>
    <property type="project" value="TreeGrafter"/>
</dbReference>
<evidence type="ECO:0000256" key="2">
    <source>
        <dbReference type="ARBA" id="ARBA00022741"/>
    </source>
</evidence>
<dbReference type="CDD" id="cd07960">
    <property type="entry name" value="Anticodon_Ia_Ile_BEm"/>
    <property type="match status" value="1"/>
</dbReference>
<dbReference type="InterPro" id="IPR050081">
    <property type="entry name" value="Ile-tRNA_ligase"/>
</dbReference>
<evidence type="ECO:0000313" key="8">
    <source>
        <dbReference type="EMBL" id="GAI90721.1"/>
    </source>
</evidence>
<dbReference type="InterPro" id="IPR033708">
    <property type="entry name" value="Anticodon_Ile_BEm"/>
</dbReference>
<evidence type="ECO:0000256" key="4">
    <source>
        <dbReference type="ARBA" id="ARBA00022917"/>
    </source>
</evidence>
<evidence type="ECO:0000256" key="1">
    <source>
        <dbReference type="ARBA" id="ARBA00022598"/>
    </source>
</evidence>
<organism evidence="8">
    <name type="scientific">marine sediment metagenome</name>
    <dbReference type="NCBI Taxonomy" id="412755"/>
    <lineage>
        <taxon>unclassified sequences</taxon>
        <taxon>metagenomes</taxon>
        <taxon>ecological metagenomes</taxon>
    </lineage>
</organism>
<reference evidence="8" key="1">
    <citation type="journal article" date="2014" name="Front. Microbiol.">
        <title>High frequency of phylogenetically diverse reductive dehalogenase-homologous genes in deep subseafloor sedimentary metagenomes.</title>
        <authorList>
            <person name="Kawai M."/>
            <person name="Futagami T."/>
            <person name="Toyoda A."/>
            <person name="Takaki Y."/>
            <person name="Nishi S."/>
            <person name="Hori S."/>
            <person name="Arai W."/>
            <person name="Tsubouchi T."/>
            <person name="Morono Y."/>
            <person name="Uchiyama I."/>
            <person name="Ito T."/>
            <person name="Fujiyama A."/>
            <person name="Inagaki F."/>
            <person name="Takami H."/>
        </authorList>
    </citation>
    <scope>NUCLEOTIDE SEQUENCE</scope>
    <source>
        <strain evidence="8">Expedition CK06-06</strain>
    </source>
</reference>
<dbReference type="Gene3D" id="3.40.50.620">
    <property type="entry name" value="HUPs"/>
    <property type="match status" value="1"/>
</dbReference>
<dbReference type="InterPro" id="IPR009080">
    <property type="entry name" value="tRNAsynth_Ia_anticodon-bd"/>
</dbReference>
<evidence type="ECO:0000259" key="6">
    <source>
        <dbReference type="Pfam" id="PF00133"/>
    </source>
</evidence>
<dbReference type="AlphaFoldDB" id="X1TH83"/>
<name>X1TH83_9ZZZZ</name>
<keyword evidence="5" id="KW-0030">Aminoacyl-tRNA synthetase</keyword>
<evidence type="ECO:0000256" key="5">
    <source>
        <dbReference type="ARBA" id="ARBA00023146"/>
    </source>
</evidence>
<dbReference type="GO" id="GO:0000049">
    <property type="term" value="F:tRNA binding"/>
    <property type="evidence" value="ECO:0007669"/>
    <property type="project" value="InterPro"/>
</dbReference>